<reference evidence="4" key="1">
    <citation type="submission" date="2025-08" db="UniProtKB">
        <authorList>
            <consortium name="Ensembl"/>
        </authorList>
    </citation>
    <scope>IDENTIFICATION</scope>
</reference>
<dbReference type="GO" id="GO:0003676">
    <property type="term" value="F:nucleic acid binding"/>
    <property type="evidence" value="ECO:0007669"/>
    <property type="project" value="InterPro"/>
</dbReference>
<dbReference type="InterPro" id="IPR041588">
    <property type="entry name" value="Integrase_H2C2"/>
</dbReference>
<accession>A0A8C3FMN3</accession>
<dbReference type="Pfam" id="PF17921">
    <property type="entry name" value="Integrase_H2C2"/>
    <property type="match status" value="1"/>
</dbReference>
<proteinExistence type="predicted"/>
<dbReference type="OMA" id="RSCELCQ"/>
<sequence>MEAKVNDVECTGWRDTGSDVTIVKGHLVKPEDMLPGVYVTVVALSEYSVDLPMARIHLEWDGFKGDVKAAVRDLIPADVLVGNNILGVPGQVNVVTRSQKEFGAVADTLTDGSEGGSKQTESASQDGSGEGLSEISEMILNPNKTQSKFIVAQQSDVSLERARNDAQSQVPACEERGRFFMQDGLLYREPPRGRKNSQAAARKQLVVPESYHNDLLKLAHDSPFAGHLGIGKTCDRLEQNFYWPHLFGSVRDYCRSCELCQKRKGLRGPSKVSLQPLPIIGEAFARVAVDIVGPLPKPSRNGKKYILVLVDFATRYPEAVALANIEAETVAVALFSIFSRVGFPKEILSDRGSNFMSVVFKQLWELCGVKHLKAAPYHPQTNGLVERFNGTLKSMLKMYVDRRQNDWDVMLPYLLYAYRSVPQESTGFAPFELLYGRQVRGPLDLVRDSWEGNVEAEQPVAEYVAQFKESLQEMMKLVEQNLKESQDSQKAWYDRDAKERAFEIGDMVLVLDPVWKNKMKDVWSGPMEVVERINEVTCDVRKPQVQGSVQTVHVNRMKAYHEREVNVNMICYAEEEAGSVPLIDMVAESQEETPLESIEMGEDLTPPQRKELLMLLKHHKRTFSNRPGLTDRITHSIQMVGPHPAPSRTYRAKGEMQRQIQEEVESMLTMGIITRSQSPWASPIVMVPKKDKTMRFCVDYRKLNAITSLTPHPE</sequence>
<protein>
    <recommendedName>
        <fullName evidence="1">Gypsy retrotransposon integrase-like protein 1</fullName>
    </recommendedName>
</protein>
<evidence type="ECO:0000313" key="4">
    <source>
        <dbReference type="Ensembl" id="ENSCPBP00000009809.1"/>
    </source>
</evidence>
<dbReference type="InterPro" id="IPR021109">
    <property type="entry name" value="Peptidase_aspartic_dom_sf"/>
</dbReference>
<dbReference type="FunFam" id="1.10.340.70:FF:000001">
    <property type="entry name" value="Retrovirus-related Pol polyprotein from transposon gypsy-like Protein"/>
    <property type="match status" value="1"/>
</dbReference>
<dbReference type="GO" id="GO:0004519">
    <property type="term" value="F:endonuclease activity"/>
    <property type="evidence" value="ECO:0007669"/>
    <property type="project" value="UniProtKB-KW"/>
</dbReference>
<dbReference type="GO" id="GO:0015074">
    <property type="term" value="P:DNA integration"/>
    <property type="evidence" value="ECO:0007669"/>
    <property type="project" value="InterPro"/>
</dbReference>
<dbReference type="GeneTree" id="ENSGT01050000244855"/>
<feature type="domain" description="Integrase catalytic" evidence="3">
    <location>
        <begin position="272"/>
        <end position="438"/>
    </location>
</feature>
<organism evidence="4 5">
    <name type="scientific">Chrysemys picta bellii</name>
    <name type="common">Western painted turtle</name>
    <name type="synonym">Emys bellii</name>
    <dbReference type="NCBI Taxonomy" id="8478"/>
    <lineage>
        <taxon>Eukaryota</taxon>
        <taxon>Metazoa</taxon>
        <taxon>Chordata</taxon>
        <taxon>Craniata</taxon>
        <taxon>Vertebrata</taxon>
        <taxon>Euteleostomi</taxon>
        <taxon>Archelosauria</taxon>
        <taxon>Testudinata</taxon>
        <taxon>Testudines</taxon>
        <taxon>Cryptodira</taxon>
        <taxon>Durocryptodira</taxon>
        <taxon>Testudinoidea</taxon>
        <taxon>Emydidae</taxon>
        <taxon>Chrysemys</taxon>
    </lineage>
</organism>
<dbReference type="Ensembl" id="ENSCPBT00000011782.1">
    <property type="protein sequence ID" value="ENSCPBP00000009809.1"/>
    <property type="gene ID" value="ENSCPBG00000007567.1"/>
</dbReference>
<dbReference type="FunFam" id="3.30.420.10:FF:000032">
    <property type="entry name" value="Retrovirus-related Pol polyprotein from transposon 297-like Protein"/>
    <property type="match status" value="1"/>
</dbReference>
<feature type="region of interest" description="Disordered" evidence="2">
    <location>
        <begin position="108"/>
        <end position="131"/>
    </location>
</feature>
<dbReference type="InterPro" id="IPR012337">
    <property type="entry name" value="RNaseH-like_sf"/>
</dbReference>
<dbReference type="PROSITE" id="PS50994">
    <property type="entry name" value="INTEGRASE"/>
    <property type="match status" value="1"/>
</dbReference>
<dbReference type="InterPro" id="IPR001584">
    <property type="entry name" value="Integrase_cat-core"/>
</dbReference>
<reference evidence="4" key="2">
    <citation type="submission" date="2025-09" db="UniProtKB">
        <authorList>
            <consortium name="Ensembl"/>
        </authorList>
    </citation>
    <scope>IDENTIFICATION</scope>
</reference>
<dbReference type="GO" id="GO:0016779">
    <property type="term" value="F:nucleotidyltransferase activity"/>
    <property type="evidence" value="ECO:0007669"/>
    <property type="project" value="UniProtKB-KW"/>
</dbReference>
<dbReference type="Gene3D" id="3.30.420.10">
    <property type="entry name" value="Ribonuclease H-like superfamily/Ribonuclease H"/>
    <property type="match status" value="1"/>
</dbReference>
<dbReference type="Gene3D" id="3.10.10.10">
    <property type="entry name" value="HIV Type 1 Reverse Transcriptase, subunit A, domain 1"/>
    <property type="match status" value="1"/>
</dbReference>
<dbReference type="SUPFAM" id="SSF53098">
    <property type="entry name" value="Ribonuclease H-like"/>
    <property type="match status" value="1"/>
</dbReference>
<dbReference type="PANTHER" id="PTHR37984">
    <property type="entry name" value="PROTEIN CBG26694"/>
    <property type="match status" value="1"/>
</dbReference>
<dbReference type="Pfam" id="PF00665">
    <property type="entry name" value="rve"/>
    <property type="match status" value="1"/>
</dbReference>
<evidence type="ECO:0000256" key="1">
    <source>
        <dbReference type="ARBA" id="ARBA00039658"/>
    </source>
</evidence>
<dbReference type="InterPro" id="IPR043502">
    <property type="entry name" value="DNA/RNA_pol_sf"/>
</dbReference>
<feature type="compositionally biased region" description="Polar residues" evidence="2">
    <location>
        <begin position="116"/>
        <end position="127"/>
    </location>
</feature>
<evidence type="ECO:0000259" key="3">
    <source>
        <dbReference type="PROSITE" id="PS50994"/>
    </source>
</evidence>
<dbReference type="AlphaFoldDB" id="A0A8C3FMN3"/>
<dbReference type="Proteomes" id="UP000694380">
    <property type="component" value="Unplaced"/>
</dbReference>
<dbReference type="InterPro" id="IPR036397">
    <property type="entry name" value="RNaseH_sf"/>
</dbReference>
<name>A0A8C3FMN3_CHRPI</name>
<dbReference type="SUPFAM" id="SSF50630">
    <property type="entry name" value="Acid proteases"/>
    <property type="match status" value="1"/>
</dbReference>
<evidence type="ECO:0000313" key="5">
    <source>
        <dbReference type="Proteomes" id="UP000694380"/>
    </source>
</evidence>
<dbReference type="InterPro" id="IPR050951">
    <property type="entry name" value="Retrovirus_Pol_polyprotein"/>
</dbReference>
<dbReference type="SUPFAM" id="SSF56672">
    <property type="entry name" value="DNA/RNA polymerases"/>
    <property type="match status" value="1"/>
</dbReference>
<evidence type="ECO:0000256" key="2">
    <source>
        <dbReference type="SAM" id="MobiDB-lite"/>
    </source>
</evidence>
<dbReference type="PANTHER" id="PTHR37984:SF15">
    <property type="entry name" value="INTEGRASE CATALYTIC DOMAIN-CONTAINING PROTEIN"/>
    <property type="match status" value="1"/>
</dbReference>
<keyword evidence="5" id="KW-1185">Reference proteome</keyword>
<dbReference type="Gene3D" id="1.10.340.70">
    <property type="match status" value="1"/>
</dbReference>